<dbReference type="PROSITE" id="PS50102">
    <property type="entry name" value="RRM"/>
    <property type="match status" value="1"/>
</dbReference>
<evidence type="ECO:0000256" key="1">
    <source>
        <dbReference type="ARBA" id="ARBA00022884"/>
    </source>
</evidence>
<organism evidence="4 5">
    <name type="scientific">Paraflavisolibacter caeni</name>
    <dbReference type="NCBI Taxonomy" id="2982496"/>
    <lineage>
        <taxon>Bacteria</taxon>
        <taxon>Pseudomonadati</taxon>
        <taxon>Bacteroidota</taxon>
        <taxon>Chitinophagia</taxon>
        <taxon>Chitinophagales</taxon>
        <taxon>Chitinophagaceae</taxon>
        <taxon>Paraflavisolibacter</taxon>
    </lineage>
</organism>
<dbReference type="SMART" id="SM00360">
    <property type="entry name" value="RRM"/>
    <property type="match status" value="1"/>
</dbReference>
<dbReference type="InterPro" id="IPR012677">
    <property type="entry name" value="Nucleotide-bd_a/b_plait_sf"/>
</dbReference>
<sequence>MNISISNLDQEVTNEQLINLFKQYGEVNTAEVVLDVFTGQSRGFGFVEMSNDEEGQKAINQLNNFEFKNRALSVAVAQPKEEQKGSYAVGNGSQKSYGILRNNGNKKNKGSRRRIY</sequence>
<reference evidence="4" key="2">
    <citation type="submission" date="2023-04" db="EMBL/GenBank/DDBJ databases">
        <title>Paracnuella aquatica gen. nov., sp. nov., a member of the family Chitinophagaceae isolated from a hot spring.</title>
        <authorList>
            <person name="Wang C."/>
        </authorList>
    </citation>
    <scope>NUCLEOTIDE SEQUENCE</scope>
    <source>
        <strain evidence="4">LB-8</strain>
    </source>
</reference>
<feature type="region of interest" description="Disordered" evidence="2">
    <location>
        <begin position="80"/>
        <end position="116"/>
    </location>
</feature>
<evidence type="ECO:0000313" key="4">
    <source>
        <dbReference type="EMBL" id="MCU7549617.1"/>
    </source>
</evidence>
<evidence type="ECO:0000256" key="2">
    <source>
        <dbReference type="SAM" id="MobiDB-lite"/>
    </source>
</evidence>
<proteinExistence type="predicted"/>
<comment type="caution">
    <text evidence="4">The sequence shown here is derived from an EMBL/GenBank/DDBJ whole genome shotgun (WGS) entry which is preliminary data.</text>
</comment>
<protein>
    <submittedName>
        <fullName evidence="4">RNA-binding protein</fullName>
    </submittedName>
</protein>
<reference evidence="4" key="1">
    <citation type="submission" date="2022-09" db="EMBL/GenBank/DDBJ databases">
        <authorList>
            <person name="Yuan C."/>
            <person name="Ke Z."/>
        </authorList>
    </citation>
    <scope>NUCLEOTIDE SEQUENCE</scope>
    <source>
        <strain evidence="4">LB-8</strain>
    </source>
</reference>
<dbReference type="InterPro" id="IPR000504">
    <property type="entry name" value="RRM_dom"/>
</dbReference>
<dbReference type="AlphaFoldDB" id="A0A9X2XW78"/>
<accession>A0A9X2XW78</accession>
<dbReference type="RefSeq" id="WP_279297057.1">
    <property type="nucleotide sequence ID" value="NZ_JAOTIF010000006.1"/>
</dbReference>
<evidence type="ECO:0000259" key="3">
    <source>
        <dbReference type="PROSITE" id="PS50102"/>
    </source>
</evidence>
<dbReference type="InterPro" id="IPR050502">
    <property type="entry name" value="Euk_RNA-bind_prot"/>
</dbReference>
<evidence type="ECO:0000313" key="5">
    <source>
        <dbReference type="Proteomes" id="UP001155483"/>
    </source>
</evidence>
<dbReference type="Pfam" id="PF00076">
    <property type="entry name" value="RRM_1"/>
    <property type="match status" value="1"/>
</dbReference>
<keyword evidence="1" id="KW-0694">RNA-binding</keyword>
<feature type="domain" description="RRM" evidence="3">
    <location>
        <begin position="1"/>
        <end position="79"/>
    </location>
</feature>
<feature type="compositionally biased region" description="Basic residues" evidence="2">
    <location>
        <begin position="104"/>
        <end position="116"/>
    </location>
</feature>
<dbReference type="PANTHER" id="PTHR48025:SF1">
    <property type="entry name" value="RRM DOMAIN-CONTAINING PROTEIN"/>
    <property type="match status" value="1"/>
</dbReference>
<dbReference type="Gene3D" id="3.30.70.330">
    <property type="match status" value="1"/>
</dbReference>
<dbReference type="Proteomes" id="UP001155483">
    <property type="component" value="Unassembled WGS sequence"/>
</dbReference>
<dbReference type="EMBL" id="JAOTIF010000006">
    <property type="protein sequence ID" value="MCU7549617.1"/>
    <property type="molecule type" value="Genomic_DNA"/>
</dbReference>
<keyword evidence="5" id="KW-1185">Reference proteome</keyword>
<dbReference type="PANTHER" id="PTHR48025">
    <property type="entry name" value="OS02G0815200 PROTEIN"/>
    <property type="match status" value="1"/>
</dbReference>
<dbReference type="SUPFAM" id="SSF54928">
    <property type="entry name" value="RNA-binding domain, RBD"/>
    <property type="match status" value="1"/>
</dbReference>
<dbReference type="GO" id="GO:0003729">
    <property type="term" value="F:mRNA binding"/>
    <property type="evidence" value="ECO:0007669"/>
    <property type="project" value="TreeGrafter"/>
</dbReference>
<name>A0A9X2XW78_9BACT</name>
<gene>
    <name evidence="4" type="ORF">OCK74_10855</name>
</gene>
<dbReference type="InterPro" id="IPR035979">
    <property type="entry name" value="RBD_domain_sf"/>
</dbReference>